<evidence type="ECO:0000313" key="8">
    <source>
        <dbReference type="WBParaSite" id="PSAMB.scaffold1247size33864.g12001.t1"/>
    </source>
</evidence>
<keyword evidence="6" id="KW-0406">Ion transport</keyword>
<proteinExistence type="inferred from homology"/>
<keyword evidence="6" id="KW-0407">Ion channel</keyword>
<evidence type="ECO:0000256" key="4">
    <source>
        <dbReference type="ARBA" id="ARBA00023136"/>
    </source>
</evidence>
<keyword evidence="7" id="KW-1185">Reference proteome</keyword>
<name>A0A914UTS0_9BILA</name>
<keyword evidence="6" id="KW-0813">Transport</keyword>
<comment type="subcellular location">
    <subcellularLocation>
        <location evidence="6">Cell membrane</location>
        <topology evidence="6">Multi-pass membrane protein</topology>
    </subcellularLocation>
    <subcellularLocation>
        <location evidence="1">Membrane</location>
    </subcellularLocation>
</comment>
<dbReference type="InterPro" id="IPR000615">
    <property type="entry name" value="Bestrophin"/>
</dbReference>
<evidence type="ECO:0000256" key="1">
    <source>
        <dbReference type="ARBA" id="ARBA00004370"/>
    </source>
</evidence>
<dbReference type="WBParaSite" id="PSAMB.scaffold1247size33864.g12001.t1">
    <property type="protein sequence ID" value="PSAMB.scaffold1247size33864.g12001.t1"/>
    <property type="gene ID" value="PSAMB.scaffold1247size33864.g12001"/>
</dbReference>
<dbReference type="Proteomes" id="UP000887566">
    <property type="component" value="Unplaced"/>
</dbReference>
<keyword evidence="4 6" id="KW-0472">Membrane</keyword>
<evidence type="ECO:0000256" key="2">
    <source>
        <dbReference type="ARBA" id="ARBA00022692"/>
    </source>
</evidence>
<dbReference type="GO" id="GO:0034707">
    <property type="term" value="C:chloride channel complex"/>
    <property type="evidence" value="ECO:0007669"/>
    <property type="project" value="UniProtKB-KW"/>
</dbReference>
<feature type="transmembrane region" description="Helical" evidence="6">
    <location>
        <begin position="100"/>
        <end position="117"/>
    </location>
</feature>
<evidence type="ECO:0000256" key="3">
    <source>
        <dbReference type="ARBA" id="ARBA00022989"/>
    </source>
</evidence>
<dbReference type="GO" id="GO:0005886">
    <property type="term" value="C:plasma membrane"/>
    <property type="evidence" value="ECO:0007669"/>
    <property type="project" value="UniProtKB-SubCell"/>
</dbReference>
<sequence>MTITYTLDVSKSRFSSFGKLLLRWRGSLWKSVYRELLFWLAVYSILSCIYRIMLNDEQKMLFEDLAEFCFKYTDFIPLTFILGFYVSLVVNRWWDMFNNIGWIDNIALYIAAYIEGVEDDVRMIRRNVIRYLVLVQAMVFRDISPPIRQRFPTMNSLQEAGYLNQTEMTAFDGVESTHAKYWLPIHWAMMLISKAQEDGHMKSEGMVMDLYNVRCFTYYSSSRDPFI</sequence>
<keyword evidence="6" id="KW-1003">Cell membrane</keyword>
<keyword evidence="6" id="KW-0868">Chloride</keyword>
<feature type="transmembrane region" description="Helical" evidence="6">
    <location>
        <begin position="36"/>
        <end position="54"/>
    </location>
</feature>
<organism evidence="7 8">
    <name type="scientific">Plectus sambesii</name>
    <dbReference type="NCBI Taxonomy" id="2011161"/>
    <lineage>
        <taxon>Eukaryota</taxon>
        <taxon>Metazoa</taxon>
        <taxon>Ecdysozoa</taxon>
        <taxon>Nematoda</taxon>
        <taxon>Chromadorea</taxon>
        <taxon>Plectida</taxon>
        <taxon>Plectina</taxon>
        <taxon>Plectoidea</taxon>
        <taxon>Plectidae</taxon>
        <taxon>Plectus</taxon>
    </lineage>
</organism>
<keyword evidence="2 6" id="KW-0812">Transmembrane</keyword>
<dbReference type="AlphaFoldDB" id="A0A914UTS0"/>
<protein>
    <recommendedName>
        <fullName evidence="6">Bestrophin homolog</fullName>
    </recommendedName>
</protein>
<dbReference type="GO" id="GO:0005254">
    <property type="term" value="F:chloride channel activity"/>
    <property type="evidence" value="ECO:0007669"/>
    <property type="project" value="UniProtKB-KW"/>
</dbReference>
<dbReference type="PANTHER" id="PTHR10736">
    <property type="entry name" value="BESTROPHIN"/>
    <property type="match status" value="1"/>
</dbReference>
<keyword evidence="6" id="KW-0869">Chloride channel</keyword>
<accession>A0A914UTS0</accession>
<evidence type="ECO:0000256" key="6">
    <source>
        <dbReference type="RuleBase" id="RU363126"/>
    </source>
</evidence>
<keyword evidence="3 6" id="KW-1133">Transmembrane helix</keyword>
<dbReference type="Pfam" id="PF01062">
    <property type="entry name" value="Bestrophin"/>
    <property type="match status" value="1"/>
</dbReference>
<comment type="function">
    <text evidence="6">Forms chloride channels.</text>
</comment>
<evidence type="ECO:0000256" key="5">
    <source>
        <dbReference type="ARBA" id="ARBA00034769"/>
    </source>
</evidence>
<dbReference type="PANTHER" id="PTHR10736:SF0">
    <property type="entry name" value="BESTROPHIN HOMOLOG"/>
    <property type="match status" value="1"/>
</dbReference>
<feature type="transmembrane region" description="Helical" evidence="6">
    <location>
        <begin position="75"/>
        <end position="94"/>
    </location>
</feature>
<reference evidence="8" key="1">
    <citation type="submission" date="2022-11" db="UniProtKB">
        <authorList>
            <consortium name="WormBaseParasite"/>
        </authorList>
    </citation>
    <scope>IDENTIFICATION</scope>
</reference>
<dbReference type="InterPro" id="IPR021134">
    <property type="entry name" value="Bestrophin-like"/>
</dbReference>
<comment type="similarity">
    <text evidence="5 6">Belongs to the anion channel-forming bestrophin (TC 1.A.46) family. Calcium-sensitive chloride channel subfamily.</text>
</comment>
<evidence type="ECO:0000313" key="7">
    <source>
        <dbReference type="Proteomes" id="UP000887566"/>
    </source>
</evidence>